<dbReference type="OrthoDB" id="225358at2"/>
<evidence type="ECO:0000313" key="11">
    <source>
        <dbReference type="EMBL" id="TWT57509.1"/>
    </source>
</evidence>
<dbReference type="InterPro" id="IPR000719">
    <property type="entry name" value="Prot_kinase_dom"/>
</dbReference>
<keyword evidence="9" id="KW-0812">Transmembrane</keyword>
<protein>
    <recommendedName>
        <fullName evidence="1">non-specific serine/threonine protein kinase</fullName>
        <ecNumber evidence="1">2.7.11.1</ecNumber>
    </recommendedName>
</protein>
<dbReference type="EC" id="2.7.11.1" evidence="1"/>
<dbReference type="GO" id="GO:0005524">
    <property type="term" value="F:ATP binding"/>
    <property type="evidence" value="ECO:0007669"/>
    <property type="project" value="UniProtKB-UniRule"/>
</dbReference>
<evidence type="ECO:0000256" key="4">
    <source>
        <dbReference type="ARBA" id="ARBA00022741"/>
    </source>
</evidence>
<keyword evidence="6 7" id="KW-0067">ATP-binding</keyword>
<evidence type="ECO:0000313" key="12">
    <source>
        <dbReference type="Proteomes" id="UP000317243"/>
    </source>
</evidence>
<dbReference type="SMART" id="SM00220">
    <property type="entry name" value="S_TKc"/>
    <property type="match status" value="1"/>
</dbReference>
<keyword evidence="4 7" id="KW-0547">Nucleotide-binding</keyword>
<dbReference type="InterPro" id="IPR017441">
    <property type="entry name" value="Protein_kinase_ATP_BS"/>
</dbReference>
<dbReference type="Gene3D" id="1.10.510.10">
    <property type="entry name" value="Transferase(Phosphotransferase) domain 1"/>
    <property type="match status" value="1"/>
</dbReference>
<organism evidence="11 12">
    <name type="scientific">Thalassoglobus neptunius</name>
    <dbReference type="NCBI Taxonomy" id="1938619"/>
    <lineage>
        <taxon>Bacteria</taxon>
        <taxon>Pseudomonadati</taxon>
        <taxon>Planctomycetota</taxon>
        <taxon>Planctomycetia</taxon>
        <taxon>Planctomycetales</taxon>
        <taxon>Planctomycetaceae</taxon>
        <taxon>Thalassoglobus</taxon>
    </lineage>
</organism>
<dbReference type="RefSeq" id="WP_146507338.1">
    <property type="nucleotide sequence ID" value="NZ_SIHI01000001.1"/>
</dbReference>
<feature type="region of interest" description="Disordered" evidence="8">
    <location>
        <begin position="14"/>
        <end position="35"/>
    </location>
</feature>
<evidence type="ECO:0000259" key="10">
    <source>
        <dbReference type="PROSITE" id="PS50011"/>
    </source>
</evidence>
<dbReference type="PROSITE" id="PS00108">
    <property type="entry name" value="PROTEIN_KINASE_ST"/>
    <property type="match status" value="1"/>
</dbReference>
<dbReference type="CDD" id="cd14014">
    <property type="entry name" value="STKc_PknB_like"/>
    <property type="match status" value="1"/>
</dbReference>
<dbReference type="InterPro" id="IPR011009">
    <property type="entry name" value="Kinase-like_dom_sf"/>
</dbReference>
<keyword evidence="9" id="KW-0472">Membrane</keyword>
<evidence type="ECO:0000256" key="8">
    <source>
        <dbReference type="SAM" id="MobiDB-lite"/>
    </source>
</evidence>
<dbReference type="Gene3D" id="3.30.200.20">
    <property type="entry name" value="Phosphorylase Kinase, domain 1"/>
    <property type="match status" value="1"/>
</dbReference>
<name>A0A5C5X4K1_9PLAN</name>
<keyword evidence="5 11" id="KW-0418">Kinase</keyword>
<dbReference type="PANTHER" id="PTHR43289:SF6">
    <property type="entry name" value="SERINE_THREONINE-PROTEIN KINASE NEKL-3"/>
    <property type="match status" value="1"/>
</dbReference>
<evidence type="ECO:0000256" key="2">
    <source>
        <dbReference type="ARBA" id="ARBA00022527"/>
    </source>
</evidence>
<evidence type="ECO:0000256" key="6">
    <source>
        <dbReference type="ARBA" id="ARBA00022840"/>
    </source>
</evidence>
<evidence type="ECO:0000256" key="7">
    <source>
        <dbReference type="PROSITE-ProRule" id="PRU10141"/>
    </source>
</evidence>
<dbReference type="FunFam" id="1.10.510.10:FF:000021">
    <property type="entry name" value="Serine/threonine protein kinase"/>
    <property type="match status" value="1"/>
</dbReference>
<dbReference type="SUPFAM" id="SSF56112">
    <property type="entry name" value="Protein kinase-like (PK-like)"/>
    <property type="match status" value="1"/>
</dbReference>
<dbReference type="InterPro" id="IPR008271">
    <property type="entry name" value="Ser/Thr_kinase_AS"/>
</dbReference>
<keyword evidence="3 11" id="KW-0808">Transferase</keyword>
<dbReference type="GO" id="GO:0004674">
    <property type="term" value="F:protein serine/threonine kinase activity"/>
    <property type="evidence" value="ECO:0007669"/>
    <property type="project" value="UniProtKB-KW"/>
</dbReference>
<dbReference type="Proteomes" id="UP000317243">
    <property type="component" value="Unassembled WGS sequence"/>
</dbReference>
<dbReference type="Pfam" id="PF00069">
    <property type="entry name" value="Pkinase"/>
    <property type="match status" value="1"/>
</dbReference>
<accession>A0A5C5X4K1</accession>
<keyword evidence="2" id="KW-0723">Serine/threonine-protein kinase</keyword>
<keyword evidence="12" id="KW-1185">Reference proteome</keyword>
<feature type="domain" description="Protein kinase" evidence="10">
    <location>
        <begin position="40"/>
        <end position="302"/>
    </location>
</feature>
<feature type="transmembrane region" description="Helical" evidence="9">
    <location>
        <begin position="327"/>
        <end position="350"/>
    </location>
</feature>
<evidence type="ECO:0000256" key="3">
    <source>
        <dbReference type="ARBA" id="ARBA00022679"/>
    </source>
</evidence>
<gene>
    <name evidence="11" type="primary">pknB_4</name>
    <name evidence="11" type="ORF">KOR42_08700</name>
</gene>
<dbReference type="EMBL" id="SIHI01000001">
    <property type="protein sequence ID" value="TWT57509.1"/>
    <property type="molecule type" value="Genomic_DNA"/>
</dbReference>
<proteinExistence type="predicted"/>
<keyword evidence="9" id="KW-1133">Transmembrane helix</keyword>
<evidence type="ECO:0000256" key="5">
    <source>
        <dbReference type="ARBA" id="ARBA00022777"/>
    </source>
</evidence>
<dbReference type="PROSITE" id="PS50011">
    <property type="entry name" value="PROTEIN_KINASE_DOM"/>
    <property type="match status" value="1"/>
</dbReference>
<sequence length="843" mass="93828">MTERLHNFETDLLGTFAGGDESTTSSDDSQTPITPEIPGYRILSILGKGGMGQVYLAEDLKLKRQVALKVVAGGAASTPEMLERFQAEARAVAAVKHPGVCHIFEAGEAGSIPYLAMEVIQGKTVSELIREQLPTPKQSAKLANDIAKAVHACHESGILHRDLKPSNVMVTNDGIVKVMDFGLAKPLGTSGDRTRTGEIIGTPSYMAPEQASGVVKQLGPECDVYAIGALIYEMLTGRPPFQTSELMQTIMLVMTTDPVPPRKLQPRVPTDLETICLKCLQKQTRKRYSSALELSEDLERYLNSEPIRARKTPLWEQGYKWSRRHPVLTVFLAMIGLAVMGGLAGVSFHVERLQSELDRNERLFNESQELGRWLVNDHIPALARLAGGGTQRSDLVAKTLTHLHQLQLDVAADEKLAEYIAQAYLQIARVQSDPAFATSESLRQALQSLEDALKLSPQDDSKEASIQSTIDRANLHLERARLFQQLAETNSASDEIATALSQIDQLPKPLPPAGEVTRLAAREMELDLNLQQLTAEEQIEAYLSLLEEGQLLLDSQTDSDKGTEVVSNLAWRIGLLLEASAQAAEQNRSGEAIDYLTMGVDLLSQTEGDSTRKTFELTDRLSFISEVQQSDNQLNEALQSIQTAIDLQLRLASEIPDSSIIKTRQAELLERRFEFEQQLQLVDDMLETAAEHLQVSQEFELLDPANSQKLLQRSHTLIAQAQQSRLRYADAVDHIRQALQIARERKTENWPRAQALEFADLLDLTATLIVDQANDRSAISSRITSLEEAIALLKESEQIYRSVGEDQNSPEDSAFWKNVRQQHRFEEELDRLLLQSRETKQIR</sequence>
<dbReference type="AlphaFoldDB" id="A0A5C5X4K1"/>
<comment type="caution">
    <text evidence="11">The sequence shown here is derived from an EMBL/GenBank/DDBJ whole genome shotgun (WGS) entry which is preliminary data.</text>
</comment>
<reference evidence="11 12" key="1">
    <citation type="submission" date="2019-02" db="EMBL/GenBank/DDBJ databases">
        <title>Deep-cultivation of Planctomycetes and their phenomic and genomic characterization uncovers novel biology.</title>
        <authorList>
            <person name="Wiegand S."/>
            <person name="Jogler M."/>
            <person name="Boedeker C."/>
            <person name="Pinto D."/>
            <person name="Vollmers J."/>
            <person name="Rivas-Marin E."/>
            <person name="Kohn T."/>
            <person name="Peeters S.H."/>
            <person name="Heuer A."/>
            <person name="Rast P."/>
            <person name="Oberbeckmann S."/>
            <person name="Bunk B."/>
            <person name="Jeske O."/>
            <person name="Meyerdierks A."/>
            <person name="Storesund J.E."/>
            <person name="Kallscheuer N."/>
            <person name="Luecker S."/>
            <person name="Lage O.M."/>
            <person name="Pohl T."/>
            <person name="Merkel B.J."/>
            <person name="Hornburger P."/>
            <person name="Mueller R.-W."/>
            <person name="Bruemmer F."/>
            <person name="Labrenz M."/>
            <person name="Spormann A.M."/>
            <person name="Op Den Camp H."/>
            <person name="Overmann J."/>
            <person name="Amann R."/>
            <person name="Jetten M.S.M."/>
            <person name="Mascher T."/>
            <person name="Medema M.H."/>
            <person name="Devos D.P."/>
            <person name="Kaster A.-K."/>
            <person name="Ovreas L."/>
            <person name="Rohde M."/>
            <person name="Galperin M.Y."/>
            <person name="Jogler C."/>
        </authorList>
    </citation>
    <scope>NUCLEOTIDE SEQUENCE [LARGE SCALE GENOMIC DNA]</scope>
    <source>
        <strain evidence="11 12">KOR42</strain>
    </source>
</reference>
<evidence type="ECO:0000256" key="1">
    <source>
        <dbReference type="ARBA" id="ARBA00012513"/>
    </source>
</evidence>
<dbReference type="PROSITE" id="PS00107">
    <property type="entry name" value="PROTEIN_KINASE_ATP"/>
    <property type="match status" value="1"/>
</dbReference>
<feature type="binding site" evidence="7">
    <location>
        <position position="69"/>
    </location>
    <ligand>
        <name>ATP</name>
        <dbReference type="ChEBI" id="CHEBI:30616"/>
    </ligand>
</feature>
<dbReference type="PANTHER" id="PTHR43289">
    <property type="entry name" value="MITOGEN-ACTIVATED PROTEIN KINASE KINASE KINASE 20-RELATED"/>
    <property type="match status" value="1"/>
</dbReference>
<evidence type="ECO:0000256" key="9">
    <source>
        <dbReference type="SAM" id="Phobius"/>
    </source>
</evidence>